<gene>
    <name evidence="2" type="ORF">C667_12319</name>
</gene>
<feature type="compositionally biased region" description="Basic and acidic residues" evidence="1">
    <location>
        <begin position="60"/>
        <end position="73"/>
    </location>
</feature>
<dbReference type="InterPro" id="IPR029058">
    <property type="entry name" value="AB_hydrolase_fold"/>
</dbReference>
<dbReference type="Proteomes" id="UP000013047">
    <property type="component" value="Unassembled WGS sequence"/>
</dbReference>
<dbReference type="RefSeq" id="WP_004364267.1">
    <property type="nucleotide sequence ID" value="NZ_AMXF01000084.1"/>
</dbReference>
<keyword evidence="2" id="KW-0378">Hydrolase</keyword>
<comment type="caution">
    <text evidence="2">The sequence shown here is derived from an EMBL/GenBank/DDBJ whole genome shotgun (WGS) entry which is preliminary data.</text>
</comment>
<evidence type="ECO:0000313" key="2">
    <source>
        <dbReference type="EMBL" id="ENO96756.1"/>
    </source>
</evidence>
<dbReference type="AlphaFoldDB" id="N6YR12"/>
<accession>N6YR12</accession>
<feature type="region of interest" description="Disordered" evidence="1">
    <location>
        <begin position="60"/>
        <end position="84"/>
    </location>
</feature>
<dbReference type="OrthoDB" id="6306157at2"/>
<dbReference type="Gene3D" id="3.40.50.1820">
    <property type="entry name" value="alpha/beta hydrolase"/>
    <property type="match status" value="1"/>
</dbReference>
<dbReference type="GO" id="GO:0006508">
    <property type="term" value="P:proteolysis"/>
    <property type="evidence" value="ECO:0007669"/>
    <property type="project" value="UniProtKB-KW"/>
</dbReference>
<sequence length="320" mass="35451">MPHVTFIHGLANKPEADKLYEIWLRALAKGDDPLDLRSAGVTSRLVYWADVLYEQPDPDVAAHESTAERRPQEVDAAGDPPPPVPADAREKAFLDAMRARFTTLSDAEIAAAVAAENAPGGQAPESAAAGGTPLERIPLPWWLKKRILAAQLRDAHHYLFNVEHSPRAGVRYRVQDEIRRRFVSALKAVDSDRHVVVSHSMGTLIAYDCLKRVADCPSVDALVTLGSPLGLDEVQDCLEPEWTRSDGYPASRLQGPWVDFFDPLDVVCGADPKLANDFRSAGQARVRDAQVANAGWWRHSLVKYFGQPELRRTLRELLEI</sequence>
<dbReference type="EMBL" id="AMXF01000084">
    <property type="protein sequence ID" value="ENO96756.1"/>
    <property type="molecule type" value="Genomic_DNA"/>
</dbReference>
<reference evidence="2 3" key="1">
    <citation type="submission" date="2012-09" db="EMBL/GenBank/DDBJ databases">
        <title>Draft Genome Sequences of 6 Strains from Genus Thauera.</title>
        <authorList>
            <person name="Liu B."/>
            <person name="Shapleigh J.P."/>
            <person name="Frostegard A.H."/>
        </authorList>
    </citation>
    <scope>NUCLEOTIDE SEQUENCE [LARGE SCALE GENOMIC DNA]</scope>
    <source>
        <strain evidence="2 3">B4P</strain>
    </source>
</reference>
<dbReference type="SUPFAM" id="SSF53474">
    <property type="entry name" value="alpha/beta-Hydrolases"/>
    <property type="match status" value="1"/>
</dbReference>
<evidence type="ECO:0000256" key="1">
    <source>
        <dbReference type="SAM" id="MobiDB-lite"/>
    </source>
</evidence>
<name>N6YR12_9RHOO</name>
<organism evidence="2 3">
    <name type="scientific">Thauera phenylacetica B4P</name>
    <dbReference type="NCBI Taxonomy" id="1234382"/>
    <lineage>
        <taxon>Bacteria</taxon>
        <taxon>Pseudomonadati</taxon>
        <taxon>Pseudomonadota</taxon>
        <taxon>Betaproteobacteria</taxon>
        <taxon>Rhodocyclales</taxon>
        <taxon>Zoogloeaceae</taxon>
        <taxon>Thauera</taxon>
    </lineage>
</organism>
<keyword evidence="3" id="KW-1185">Reference proteome</keyword>
<proteinExistence type="predicted"/>
<dbReference type="GO" id="GO:0008233">
    <property type="term" value="F:peptidase activity"/>
    <property type="evidence" value="ECO:0007669"/>
    <property type="project" value="UniProtKB-KW"/>
</dbReference>
<evidence type="ECO:0000313" key="3">
    <source>
        <dbReference type="Proteomes" id="UP000013047"/>
    </source>
</evidence>
<protein>
    <submittedName>
        <fullName evidence="2">Serine protease</fullName>
    </submittedName>
</protein>
<keyword evidence="2" id="KW-0645">Protease</keyword>